<dbReference type="PANTHER" id="PTHR14614">
    <property type="entry name" value="HEPATOCELLULAR CARCINOMA-ASSOCIATED ANTIGEN"/>
    <property type="match status" value="1"/>
</dbReference>
<keyword evidence="2" id="KW-1185">Reference proteome</keyword>
<sequence length="386" mass="41554">MAGGAEEPLRELRLRVDALFESASGRVGQSHEEMATFVARLSATAAALLRERFPEECGVIHPQPKRQRHASIVCSGSWETTWESVEALERARGDEAYEDVELQLREGQRALRIRQFTAHFWCSGCRLWDSAVALGRHILEHPELVRSRRVIELGCGVAPIPGLCAAASAAASVWLTDGEANLLPSVRHNLARGRETFAEFAAHVQVGLLQWGVDPALLTSEYGQHDVLLGSDLIYSSGASEPLAAAANALVQEGGSLMLVYPSGRHGVSQFASALVSSGWSVEEHHISHELLRGCANQGCPGNYGAPCVVRSSTKPTVVHNALGKPVPPNVLRILIKARSSKEVAAATIPASTNTCTSNFAGNYWHGTEQVAESNMLHADIPKASR</sequence>
<protein>
    <recommendedName>
        <fullName evidence="3">Calmodulin-lysine N-methyltransferase</fullName>
    </recommendedName>
</protein>
<evidence type="ECO:0000313" key="1">
    <source>
        <dbReference type="EMBL" id="KAL1524214.1"/>
    </source>
</evidence>
<proteinExistence type="predicted"/>
<organism evidence="1 2">
    <name type="scientific">Prymnesium parvum</name>
    <name type="common">Toxic golden alga</name>
    <dbReference type="NCBI Taxonomy" id="97485"/>
    <lineage>
        <taxon>Eukaryota</taxon>
        <taxon>Haptista</taxon>
        <taxon>Haptophyta</taxon>
        <taxon>Prymnesiophyceae</taxon>
        <taxon>Prymnesiales</taxon>
        <taxon>Prymnesiaceae</taxon>
        <taxon>Prymnesium</taxon>
    </lineage>
</organism>
<dbReference type="Pfam" id="PF10294">
    <property type="entry name" value="Methyltransf_16"/>
    <property type="match status" value="1"/>
</dbReference>
<dbReference type="InterPro" id="IPR029063">
    <property type="entry name" value="SAM-dependent_MTases_sf"/>
</dbReference>
<comment type="caution">
    <text evidence="1">The sequence shown here is derived from an EMBL/GenBank/DDBJ whole genome shotgun (WGS) entry which is preliminary data.</text>
</comment>
<reference evidence="1 2" key="1">
    <citation type="journal article" date="2024" name="Science">
        <title>Giant polyketide synthase enzymes in the biosynthesis of giant marine polyether toxins.</title>
        <authorList>
            <person name="Fallon T.R."/>
            <person name="Shende V.V."/>
            <person name="Wierzbicki I.H."/>
            <person name="Pendleton A.L."/>
            <person name="Watervoot N.F."/>
            <person name="Auber R.P."/>
            <person name="Gonzalez D.J."/>
            <person name="Wisecaver J.H."/>
            <person name="Moore B.S."/>
        </authorList>
    </citation>
    <scope>NUCLEOTIDE SEQUENCE [LARGE SCALE GENOMIC DNA]</scope>
    <source>
        <strain evidence="1 2">12B1</strain>
    </source>
</reference>
<dbReference type="Gene3D" id="3.40.50.150">
    <property type="entry name" value="Vaccinia Virus protein VP39"/>
    <property type="match status" value="1"/>
</dbReference>
<dbReference type="EMBL" id="JBGBPQ010000005">
    <property type="protein sequence ID" value="KAL1524214.1"/>
    <property type="molecule type" value="Genomic_DNA"/>
</dbReference>
<gene>
    <name evidence="1" type="ORF">AB1Y20_019122</name>
</gene>
<evidence type="ECO:0000313" key="2">
    <source>
        <dbReference type="Proteomes" id="UP001515480"/>
    </source>
</evidence>
<dbReference type="InterPro" id="IPR019410">
    <property type="entry name" value="Methyltransf_16"/>
</dbReference>
<dbReference type="Proteomes" id="UP001515480">
    <property type="component" value="Unassembled WGS sequence"/>
</dbReference>
<accession>A0AB34JUV9</accession>
<evidence type="ECO:0008006" key="3">
    <source>
        <dbReference type="Google" id="ProtNLM"/>
    </source>
</evidence>
<dbReference type="SUPFAM" id="SSF53335">
    <property type="entry name" value="S-adenosyl-L-methionine-dependent methyltransferases"/>
    <property type="match status" value="1"/>
</dbReference>
<dbReference type="AlphaFoldDB" id="A0AB34JUV9"/>
<name>A0AB34JUV9_PRYPA</name>